<reference evidence="8 9" key="1">
    <citation type="submission" date="2016-10" db="EMBL/GenBank/DDBJ databases">
        <title>Genome sequence of the ascomycete fungus Penicillium subrubescens.</title>
        <authorList>
            <person name="De Vries R.P."/>
            <person name="Peng M."/>
            <person name="Dilokpimol A."/>
            <person name="Hilden K."/>
            <person name="Makela M.R."/>
            <person name="Grigoriev I."/>
            <person name="Riley R."/>
            <person name="Granchi Z."/>
        </authorList>
    </citation>
    <scope>NUCLEOTIDE SEQUENCE [LARGE SCALE GENOMIC DNA]</scope>
    <source>
        <strain evidence="8 9">CBS 132785</strain>
    </source>
</reference>
<evidence type="ECO:0000313" key="8">
    <source>
        <dbReference type="EMBL" id="OKP11112.1"/>
    </source>
</evidence>
<dbReference type="GO" id="GO:0046872">
    <property type="term" value="F:metal ion binding"/>
    <property type="evidence" value="ECO:0007669"/>
    <property type="project" value="UniProtKB-KW"/>
</dbReference>
<gene>
    <name evidence="8" type="ORF">PENSUB_3482</name>
</gene>
<evidence type="ECO:0000256" key="7">
    <source>
        <dbReference type="ARBA" id="ARBA00023180"/>
    </source>
</evidence>
<dbReference type="Proteomes" id="UP000186955">
    <property type="component" value="Unassembled WGS sequence"/>
</dbReference>
<keyword evidence="4" id="KW-0255">Endonuclease</keyword>
<keyword evidence="9" id="KW-1185">Reference proteome</keyword>
<keyword evidence="5" id="KW-0378">Hydrolase</keyword>
<evidence type="ECO:0000313" key="9">
    <source>
        <dbReference type="Proteomes" id="UP000186955"/>
    </source>
</evidence>
<dbReference type="SUPFAM" id="SSF48537">
    <property type="entry name" value="Phospholipase C/P1 nuclease"/>
    <property type="match status" value="1"/>
</dbReference>
<keyword evidence="6" id="KW-1015">Disulfide bond</keyword>
<evidence type="ECO:0000256" key="5">
    <source>
        <dbReference type="ARBA" id="ARBA00022801"/>
    </source>
</evidence>
<organism evidence="8 9">
    <name type="scientific">Penicillium subrubescens</name>
    <dbReference type="NCBI Taxonomy" id="1316194"/>
    <lineage>
        <taxon>Eukaryota</taxon>
        <taxon>Fungi</taxon>
        <taxon>Dikarya</taxon>
        <taxon>Ascomycota</taxon>
        <taxon>Pezizomycotina</taxon>
        <taxon>Eurotiomycetes</taxon>
        <taxon>Eurotiomycetidae</taxon>
        <taxon>Eurotiales</taxon>
        <taxon>Aspergillaceae</taxon>
        <taxon>Penicillium</taxon>
    </lineage>
</organism>
<dbReference type="AlphaFoldDB" id="A0A1Q5UF73"/>
<accession>A0A1Q5UF73</accession>
<dbReference type="InterPro" id="IPR008947">
    <property type="entry name" value="PLipase_C/P1_nuclease_dom_sf"/>
</dbReference>
<proteinExistence type="inferred from homology"/>
<name>A0A1Q5UF73_9EURO</name>
<dbReference type="GO" id="GO:0016788">
    <property type="term" value="F:hydrolase activity, acting on ester bonds"/>
    <property type="evidence" value="ECO:0007669"/>
    <property type="project" value="InterPro"/>
</dbReference>
<keyword evidence="2" id="KW-0540">Nuclease</keyword>
<sequence length="81" mass="9230">MLWARETNRLNRNFVLKNGVNWLEDNDLGGDYYDGSVPIVNEQIYKAGVRLATWLNALAAQRSSMRKLVKQGGKVRGCFEL</sequence>
<evidence type="ECO:0000256" key="1">
    <source>
        <dbReference type="ARBA" id="ARBA00009547"/>
    </source>
</evidence>
<dbReference type="GO" id="GO:0006308">
    <property type="term" value="P:DNA catabolic process"/>
    <property type="evidence" value="ECO:0007669"/>
    <property type="project" value="InterPro"/>
</dbReference>
<dbReference type="STRING" id="1316194.A0A1Q5UF73"/>
<dbReference type="GO" id="GO:0003676">
    <property type="term" value="F:nucleic acid binding"/>
    <property type="evidence" value="ECO:0007669"/>
    <property type="project" value="InterPro"/>
</dbReference>
<dbReference type="Gene3D" id="1.10.575.10">
    <property type="entry name" value="P1 Nuclease"/>
    <property type="match status" value="1"/>
</dbReference>
<evidence type="ECO:0000256" key="4">
    <source>
        <dbReference type="ARBA" id="ARBA00022759"/>
    </source>
</evidence>
<dbReference type="Pfam" id="PF02265">
    <property type="entry name" value="S1-P1_nuclease"/>
    <property type="match status" value="1"/>
</dbReference>
<evidence type="ECO:0000256" key="3">
    <source>
        <dbReference type="ARBA" id="ARBA00022723"/>
    </source>
</evidence>
<comment type="caution">
    <text evidence="8">The sequence shown here is derived from an EMBL/GenBank/DDBJ whole genome shotgun (WGS) entry which is preliminary data.</text>
</comment>
<evidence type="ECO:0000256" key="2">
    <source>
        <dbReference type="ARBA" id="ARBA00022722"/>
    </source>
</evidence>
<dbReference type="GO" id="GO:0004519">
    <property type="term" value="F:endonuclease activity"/>
    <property type="evidence" value="ECO:0007669"/>
    <property type="project" value="UniProtKB-KW"/>
</dbReference>
<evidence type="ECO:0000256" key="6">
    <source>
        <dbReference type="ARBA" id="ARBA00023157"/>
    </source>
</evidence>
<keyword evidence="7" id="KW-0325">Glycoprotein</keyword>
<protein>
    <submittedName>
        <fullName evidence="8">Nuclease S1</fullName>
    </submittedName>
</protein>
<comment type="similarity">
    <text evidence="1">Belongs to the nuclease type I family.</text>
</comment>
<dbReference type="InterPro" id="IPR003154">
    <property type="entry name" value="S1/P1nuclease"/>
</dbReference>
<keyword evidence="3" id="KW-0479">Metal-binding</keyword>
<dbReference type="EMBL" id="MNBE01000304">
    <property type="protein sequence ID" value="OKP11112.1"/>
    <property type="molecule type" value="Genomic_DNA"/>
</dbReference>